<protein>
    <submittedName>
        <fullName evidence="1">Uncharacterized protein</fullName>
    </submittedName>
</protein>
<name>A0AAN7UEU8_9PEZI</name>
<comment type="caution">
    <text evidence="1">The sequence shown here is derived from an EMBL/GenBank/DDBJ whole genome shotgun (WGS) entry which is preliminary data.</text>
</comment>
<dbReference type="Proteomes" id="UP001305414">
    <property type="component" value="Unassembled WGS sequence"/>
</dbReference>
<dbReference type="AlphaFoldDB" id="A0AAN7UEU8"/>
<evidence type="ECO:0000313" key="1">
    <source>
        <dbReference type="EMBL" id="KAK5624301.1"/>
    </source>
</evidence>
<gene>
    <name evidence="1" type="ORF">RRF57_000017</name>
</gene>
<proteinExistence type="predicted"/>
<evidence type="ECO:0000313" key="2">
    <source>
        <dbReference type="Proteomes" id="UP001305414"/>
    </source>
</evidence>
<dbReference type="EMBL" id="JAWHQM010000001">
    <property type="protein sequence ID" value="KAK5624301.1"/>
    <property type="molecule type" value="Genomic_DNA"/>
</dbReference>
<organism evidence="1 2">
    <name type="scientific">Xylaria bambusicola</name>
    <dbReference type="NCBI Taxonomy" id="326684"/>
    <lineage>
        <taxon>Eukaryota</taxon>
        <taxon>Fungi</taxon>
        <taxon>Dikarya</taxon>
        <taxon>Ascomycota</taxon>
        <taxon>Pezizomycotina</taxon>
        <taxon>Sordariomycetes</taxon>
        <taxon>Xylariomycetidae</taxon>
        <taxon>Xylariales</taxon>
        <taxon>Xylariaceae</taxon>
        <taxon>Xylaria</taxon>
    </lineage>
</organism>
<keyword evidence="2" id="KW-1185">Reference proteome</keyword>
<reference evidence="1 2" key="1">
    <citation type="submission" date="2023-10" db="EMBL/GenBank/DDBJ databases">
        <title>Draft genome sequence of Xylaria bambusicola isolate GMP-LS, the root and basal stem rot pathogen of sugarcane in Indonesia.</title>
        <authorList>
            <person name="Selvaraj P."/>
            <person name="Muralishankar V."/>
            <person name="Muruganantham S."/>
            <person name="Sp S."/>
            <person name="Haryani S."/>
            <person name="Lau K.J.X."/>
            <person name="Naqvi N.I."/>
        </authorList>
    </citation>
    <scope>NUCLEOTIDE SEQUENCE [LARGE SCALE GENOMIC DNA]</scope>
    <source>
        <strain evidence="1">GMP-LS</strain>
    </source>
</reference>
<accession>A0AAN7UEU8</accession>
<sequence length="298" mass="33113">MHFVIRKATSQATQCIRSSDNNGKTDVFDYTHSLVHTTCGGRLSTFLANGIHTPGKKLPIFRCDDGVNRSAKDLNSEGLELIFQLDTHLQSRLTTKSNINGVRSFVHDYFAHKISCYRQEVYLVGETFGGLNCRNVGVDENGVDAFFLQSFDSLTTGIVELSSLTNAQTSTTEDKYLLDVHSRVQFLVLFVLRIARARCALRMKLHTEVGLADVHNTLVATVVGVHKQLFPFVFRKSWGADGETVILRSNVTLARNHARARDVVPTVTELHLFGTGSSSLGEQLVAKTNSEHWCTIKL</sequence>